<dbReference type="PANTHER" id="PTHR10894:SF0">
    <property type="entry name" value="NUCLEOLAR PROTEIN 56"/>
    <property type="match status" value="1"/>
</dbReference>
<reference evidence="2 3" key="1">
    <citation type="journal article" date="2010" name="Proc. Natl. Acad. Sci. U.S.A.">
        <title>Enigmatic, ultrasmall, uncultivated Archaea.</title>
        <authorList>
            <person name="Baker B.J."/>
            <person name="Comolli L.R."/>
            <person name="Dick G.J."/>
            <person name="Hauser L.J."/>
            <person name="Hyatt D."/>
            <person name="Dill B.D."/>
            <person name="Land M.L."/>
            <person name="Verberkmoes N.C."/>
            <person name="Hettich R.L."/>
            <person name="Banfield J.F."/>
        </authorList>
    </citation>
    <scope>NUCLEOTIDE SEQUENCE [LARGE SCALE GENOMIC DNA]</scope>
</reference>
<dbReference type="PANTHER" id="PTHR10894">
    <property type="entry name" value="NUCLEOLAR PROTEIN 5 NUCLEOLAR PROTEIN NOP5 NOP58"/>
    <property type="match status" value="1"/>
</dbReference>
<organism evidence="2 3">
    <name type="scientific">Candidatus Parvarchaeum acidiphilum ARMAN-4</name>
    <dbReference type="NCBI Taxonomy" id="662760"/>
    <lineage>
        <taxon>Archaea</taxon>
        <taxon>Candidatus Parvarchaeota</taxon>
        <taxon>Candidatus Parvarchaeum</taxon>
    </lineage>
</organism>
<dbReference type="GO" id="GO:0031428">
    <property type="term" value="C:box C/D methylation guide snoRNP complex"/>
    <property type="evidence" value="ECO:0007669"/>
    <property type="project" value="InterPro"/>
</dbReference>
<dbReference type="PROSITE" id="PS51358">
    <property type="entry name" value="NOP"/>
    <property type="match status" value="1"/>
</dbReference>
<feature type="domain" description="Nop" evidence="1">
    <location>
        <begin position="130"/>
        <end position="244"/>
    </location>
</feature>
<dbReference type="Pfam" id="PF01798">
    <property type="entry name" value="Nop"/>
    <property type="match status" value="1"/>
</dbReference>
<dbReference type="AlphaFoldDB" id="D2EEA9"/>
<dbReference type="Gene3D" id="1.10.287.4070">
    <property type="match status" value="1"/>
</dbReference>
<evidence type="ECO:0000313" key="3">
    <source>
        <dbReference type="Proteomes" id="UP000009375"/>
    </source>
</evidence>
<sequence length="248" mass="27930">MDNKNFVSKARKKVKEGLSIDDLIRKLIAFSDSLEKGENTLFEQLNDLYFLYYPEAANKLKERDVFIKELKEACNREDVSKKLGISIESMGYDLQDDEIQLLSLSINEINNISDLRKIVSERLSEIIKKNYPNLTAVLGSEITARMIYLAGSAYSLMLMPSSKIQVLGAEKAMFAARRKKATPKYGIIYNHELVISTPDKLKGKVSKVIAAYSSLAAKTDVLSKEDKSSKIIEKMMKDISKARTKNGT</sequence>
<accession>D2EEA9</accession>
<dbReference type="Proteomes" id="UP000009375">
    <property type="component" value="Unassembled WGS sequence"/>
</dbReference>
<name>D2EEA9_PARA4</name>
<keyword evidence="2" id="KW-0687">Ribonucleoprotein</keyword>
<gene>
    <name evidence="2" type="ORF">BJBARM4_0044</name>
</gene>
<dbReference type="Gene3D" id="1.10.246.90">
    <property type="entry name" value="Nop domain"/>
    <property type="match status" value="1"/>
</dbReference>
<protein>
    <submittedName>
        <fullName evidence="2">Pre-mRNA processing ribonucleoprotein, binding domain protein</fullName>
    </submittedName>
</protein>
<dbReference type="InterPro" id="IPR042239">
    <property type="entry name" value="Nop_C"/>
</dbReference>
<dbReference type="SUPFAM" id="SSF89124">
    <property type="entry name" value="Nop domain"/>
    <property type="match status" value="1"/>
</dbReference>
<proteinExistence type="predicted"/>
<dbReference type="InterPro" id="IPR036070">
    <property type="entry name" value="Nop_dom_sf"/>
</dbReference>
<dbReference type="EMBL" id="GG730039">
    <property type="protein sequence ID" value="EEZ93288.1"/>
    <property type="molecule type" value="Genomic_DNA"/>
</dbReference>
<dbReference type="InterPro" id="IPR045056">
    <property type="entry name" value="Nop56/Nop58"/>
</dbReference>
<evidence type="ECO:0000313" key="2">
    <source>
        <dbReference type="EMBL" id="EEZ93288.1"/>
    </source>
</evidence>
<dbReference type="InterPro" id="IPR002687">
    <property type="entry name" value="Nop_dom"/>
</dbReference>
<dbReference type="GO" id="GO:0030515">
    <property type="term" value="F:snoRNA binding"/>
    <property type="evidence" value="ECO:0007669"/>
    <property type="project" value="InterPro"/>
</dbReference>
<evidence type="ECO:0000259" key="1">
    <source>
        <dbReference type="PROSITE" id="PS51358"/>
    </source>
</evidence>